<reference evidence="4" key="1">
    <citation type="submission" date="2021-04" db="EMBL/GenBank/DDBJ databases">
        <title>Luteolibacter sp. 32A isolated from the skin of an Anderson's salamander (Ambystoma andersonii).</title>
        <authorList>
            <person name="Spergser J."/>
            <person name="Busse H.-J."/>
        </authorList>
    </citation>
    <scope>NUCLEOTIDE SEQUENCE</scope>
    <source>
        <strain evidence="4">32A</strain>
    </source>
</reference>
<dbReference type="AlphaFoldDB" id="A0A975G7A4"/>
<dbReference type="KEGG" id="lamb:KBB96_14540"/>
<dbReference type="InterPro" id="IPR001478">
    <property type="entry name" value="PDZ"/>
</dbReference>
<feature type="chain" id="PRO_5037892099" description="PDZ domain-containing protein" evidence="1">
    <location>
        <begin position="20"/>
        <end position="401"/>
    </location>
</feature>
<dbReference type="GO" id="GO:0006508">
    <property type="term" value="P:proteolysis"/>
    <property type="evidence" value="ECO:0007669"/>
    <property type="project" value="InterPro"/>
</dbReference>
<sequence>MKFLHAIFFAAAFAVTAHAEPAAPAEPAPNQHAAGAQLWEDFQKNYNEYSFAPLPAEELDLKARKALLTALGARYRSWEPDKAPTLPELVDAVNKNDPSSSTFDLVEKALTALLPTIDRFGLYESSAEIAQLQEASRQSGGQIAMIVERDDSGRLLCFPEPEGPASEAGINYGSELLEVDGVSVERKRLAAVKLAFIGPSPTVSVKIRQPQGKEEAITIKRTTQVFPSVSAKKGPTGLSVRIRKFDSGSASKFKALLQENAPVTRLILDLRGNPGGLRDEAMLAASLFTPEKTVLGRLKDGQGERDVSDGNGVFCEPQSIQILQDRRSASGAEFLAASLRENLPGKVKIFGENSYGKSHSTVKLPLYGGGIMTVSESLMMTASGKSWDKTGLEPDVVQKAK</sequence>
<keyword evidence="5" id="KW-1185">Reference proteome</keyword>
<dbReference type="SUPFAM" id="SSF52096">
    <property type="entry name" value="ClpP/crotonase"/>
    <property type="match status" value="1"/>
</dbReference>
<feature type="domain" description="Tail specific protease" evidence="3">
    <location>
        <begin position="212"/>
        <end position="399"/>
    </location>
</feature>
<evidence type="ECO:0000313" key="4">
    <source>
        <dbReference type="EMBL" id="QUE50081.1"/>
    </source>
</evidence>
<dbReference type="Gene3D" id="3.90.226.10">
    <property type="entry name" value="2-enoyl-CoA Hydratase, Chain A, domain 1"/>
    <property type="match status" value="1"/>
</dbReference>
<name>A0A975G7A4_9BACT</name>
<dbReference type="Proteomes" id="UP000676169">
    <property type="component" value="Chromosome"/>
</dbReference>
<dbReference type="Gene3D" id="2.30.42.10">
    <property type="match status" value="1"/>
</dbReference>
<dbReference type="GO" id="GO:0008236">
    <property type="term" value="F:serine-type peptidase activity"/>
    <property type="evidence" value="ECO:0007669"/>
    <property type="project" value="InterPro"/>
</dbReference>
<evidence type="ECO:0000259" key="2">
    <source>
        <dbReference type="SMART" id="SM00228"/>
    </source>
</evidence>
<protein>
    <recommendedName>
        <fullName evidence="6">PDZ domain-containing protein</fullName>
    </recommendedName>
</protein>
<dbReference type="PANTHER" id="PTHR32060">
    <property type="entry name" value="TAIL-SPECIFIC PROTEASE"/>
    <property type="match status" value="1"/>
</dbReference>
<dbReference type="InterPro" id="IPR029045">
    <property type="entry name" value="ClpP/crotonase-like_dom_sf"/>
</dbReference>
<dbReference type="EMBL" id="CP073100">
    <property type="protein sequence ID" value="QUE50081.1"/>
    <property type="molecule type" value="Genomic_DNA"/>
</dbReference>
<evidence type="ECO:0000259" key="3">
    <source>
        <dbReference type="SMART" id="SM00245"/>
    </source>
</evidence>
<dbReference type="CDD" id="cd06567">
    <property type="entry name" value="Peptidase_S41"/>
    <property type="match status" value="1"/>
</dbReference>
<keyword evidence="1" id="KW-0732">Signal</keyword>
<dbReference type="RefSeq" id="WP_211630170.1">
    <property type="nucleotide sequence ID" value="NZ_CP073100.1"/>
</dbReference>
<evidence type="ECO:0000256" key="1">
    <source>
        <dbReference type="SAM" id="SignalP"/>
    </source>
</evidence>
<evidence type="ECO:0000313" key="5">
    <source>
        <dbReference type="Proteomes" id="UP000676169"/>
    </source>
</evidence>
<feature type="domain" description="PDZ" evidence="2">
    <location>
        <begin position="137"/>
        <end position="211"/>
    </location>
</feature>
<gene>
    <name evidence="4" type="ORF">KBB96_14540</name>
</gene>
<dbReference type="SMART" id="SM00228">
    <property type="entry name" value="PDZ"/>
    <property type="match status" value="1"/>
</dbReference>
<dbReference type="InterPro" id="IPR005151">
    <property type="entry name" value="Tail-specific_protease"/>
</dbReference>
<dbReference type="GO" id="GO:0004175">
    <property type="term" value="F:endopeptidase activity"/>
    <property type="evidence" value="ECO:0007669"/>
    <property type="project" value="TreeGrafter"/>
</dbReference>
<dbReference type="SUPFAM" id="SSF50156">
    <property type="entry name" value="PDZ domain-like"/>
    <property type="match status" value="1"/>
</dbReference>
<dbReference type="InterPro" id="IPR036034">
    <property type="entry name" value="PDZ_sf"/>
</dbReference>
<dbReference type="Pfam" id="PF03572">
    <property type="entry name" value="Peptidase_S41"/>
    <property type="match status" value="1"/>
</dbReference>
<dbReference type="Gene3D" id="3.30.750.44">
    <property type="match status" value="1"/>
</dbReference>
<dbReference type="SMART" id="SM00245">
    <property type="entry name" value="TSPc"/>
    <property type="match status" value="1"/>
</dbReference>
<feature type="signal peptide" evidence="1">
    <location>
        <begin position="1"/>
        <end position="19"/>
    </location>
</feature>
<proteinExistence type="predicted"/>
<evidence type="ECO:0008006" key="6">
    <source>
        <dbReference type="Google" id="ProtNLM"/>
    </source>
</evidence>
<dbReference type="PANTHER" id="PTHR32060:SF22">
    <property type="entry name" value="CARBOXYL-TERMINAL-PROCESSING PEPTIDASE 3, CHLOROPLASTIC"/>
    <property type="match status" value="1"/>
</dbReference>
<organism evidence="4 5">
    <name type="scientific">Luteolibacter ambystomatis</name>
    <dbReference type="NCBI Taxonomy" id="2824561"/>
    <lineage>
        <taxon>Bacteria</taxon>
        <taxon>Pseudomonadati</taxon>
        <taxon>Verrucomicrobiota</taxon>
        <taxon>Verrucomicrobiia</taxon>
        <taxon>Verrucomicrobiales</taxon>
        <taxon>Verrucomicrobiaceae</taxon>
        <taxon>Luteolibacter</taxon>
    </lineage>
</organism>
<accession>A0A975G7A4</accession>